<keyword evidence="3" id="KW-0540">Nuclease</keyword>
<sequence>MRKVIISALLIIMGLCVNAQNLFVGTYNIRYDAESDRSEGNGWNVRSKVLCDMMNFEDPDIFGVQEALINQVHDLRNQLNGYDYIGVGRDDGKEAGEFSAIFYKKDKLKKLANGNFWLSETPEKPGLGWDAACIRICTWGKFEEIGTKFKFYYFNLHMDHVGVVARREAAKLVIKRIKEIAGNKAPVILTGDFNVDQKDEIYKIFTESKILKDTYIAAKQRFAENGTYQGFKSDLYTESRIDHIFVSNEFEVNHYGILTNGYWSKKASTNTTKEANAPQQISFEHYTHRLPSDHYPVLAKIHFNTNRH</sequence>
<feature type="signal peptide" evidence="1">
    <location>
        <begin position="1"/>
        <end position="19"/>
    </location>
</feature>
<comment type="caution">
    <text evidence="3">The sequence shown here is derived from an EMBL/GenBank/DDBJ whole genome shotgun (WGS) entry which is preliminary data.</text>
</comment>
<evidence type="ECO:0000259" key="2">
    <source>
        <dbReference type="Pfam" id="PF03372"/>
    </source>
</evidence>
<dbReference type="Proteomes" id="UP000029525">
    <property type="component" value="Unassembled WGS sequence"/>
</dbReference>
<keyword evidence="1" id="KW-0732">Signal</keyword>
<name>A0A096AEB6_9BACT</name>
<dbReference type="AlphaFoldDB" id="A0A096AEB6"/>
<dbReference type="PANTHER" id="PTHR12121:SF36">
    <property type="entry name" value="ENDONUCLEASE_EXONUCLEASE_PHOSPHATASE DOMAIN-CONTAINING PROTEIN"/>
    <property type="match status" value="1"/>
</dbReference>
<evidence type="ECO:0000256" key="1">
    <source>
        <dbReference type="SAM" id="SignalP"/>
    </source>
</evidence>
<dbReference type="RefSeq" id="WP_036866175.1">
    <property type="nucleotide sequence ID" value="NZ_JRNQ01000014.1"/>
</dbReference>
<dbReference type="EMBL" id="JRNQ01000014">
    <property type="protein sequence ID" value="KGF45453.1"/>
    <property type="molecule type" value="Genomic_DNA"/>
</dbReference>
<protein>
    <submittedName>
        <fullName evidence="3">Endonuclease</fullName>
    </submittedName>
</protein>
<evidence type="ECO:0000313" key="4">
    <source>
        <dbReference type="Proteomes" id="UP000029525"/>
    </source>
</evidence>
<dbReference type="SUPFAM" id="SSF56219">
    <property type="entry name" value="DNase I-like"/>
    <property type="match status" value="1"/>
</dbReference>
<organism evidence="3 4">
    <name type="scientific">Prevotella bivia DNF00320</name>
    <dbReference type="NCBI Taxonomy" id="1401068"/>
    <lineage>
        <taxon>Bacteria</taxon>
        <taxon>Pseudomonadati</taxon>
        <taxon>Bacteroidota</taxon>
        <taxon>Bacteroidia</taxon>
        <taxon>Bacteroidales</taxon>
        <taxon>Prevotellaceae</taxon>
        <taxon>Prevotella</taxon>
    </lineage>
</organism>
<dbReference type="GO" id="GO:0000175">
    <property type="term" value="F:3'-5'-RNA exonuclease activity"/>
    <property type="evidence" value="ECO:0007669"/>
    <property type="project" value="TreeGrafter"/>
</dbReference>
<dbReference type="Pfam" id="PF03372">
    <property type="entry name" value="Exo_endo_phos"/>
    <property type="match status" value="1"/>
</dbReference>
<dbReference type="InterPro" id="IPR050410">
    <property type="entry name" value="CCR4/nocturin_mRNA_transcr"/>
</dbReference>
<accession>A0A096AEB6</accession>
<dbReference type="PANTHER" id="PTHR12121">
    <property type="entry name" value="CARBON CATABOLITE REPRESSOR PROTEIN 4"/>
    <property type="match status" value="1"/>
</dbReference>
<evidence type="ECO:0000313" key="3">
    <source>
        <dbReference type="EMBL" id="KGF45453.1"/>
    </source>
</evidence>
<feature type="domain" description="Endonuclease/exonuclease/phosphatase" evidence="2">
    <location>
        <begin position="25"/>
        <end position="260"/>
    </location>
</feature>
<feature type="chain" id="PRO_5001915255" evidence="1">
    <location>
        <begin position="20"/>
        <end position="308"/>
    </location>
</feature>
<dbReference type="Gene3D" id="3.60.10.10">
    <property type="entry name" value="Endonuclease/exonuclease/phosphatase"/>
    <property type="match status" value="1"/>
</dbReference>
<gene>
    <name evidence="3" type="ORF">HMPREF0647_02405</name>
</gene>
<dbReference type="GO" id="GO:0004519">
    <property type="term" value="F:endonuclease activity"/>
    <property type="evidence" value="ECO:0007669"/>
    <property type="project" value="UniProtKB-KW"/>
</dbReference>
<keyword evidence="3" id="KW-0378">Hydrolase</keyword>
<dbReference type="InterPro" id="IPR036691">
    <property type="entry name" value="Endo/exonu/phosph_ase_sf"/>
</dbReference>
<reference evidence="3 4" key="1">
    <citation type="submission" date="2014-07" db="EMBL/GenBank/DDBJ databases">
        <authorList>
            <person name="McCorrison J."/>
            <person name="Sanka R."/>
            <person name="Torralba M."/>
            <person name="Gillis M."/>
            <person name="Haft D.H."/>
            <person name="Methe B."/>
            <person name="Sutton G."/>
            <person name="Nelson K.E."/>
        </authorList>
    </citation>
    <scope>NUCLEOTIDE SEQUENCE [LARGE SCALE GENOMIC DNA]</scope>
    <source>
        <strain evidence="3 4">DNF00320</strain>
    </source>
</reference>
<dbReference type="OrthoDB" id="9793162at2"/>
<dbReference type="CDD" id="cd09083">
    <property type="entry name" value="EEP-1"/>
    <property type="match status" value="1"/>
</dbReference>
<proteinExistence type="predicted"/>
<keyword evidence="3" id="KW-0255">Endonuclease</keyword>
<dbReference type="InterPro" id="IPR005135">
    <property type="entry name" value="Endo/exonuclease/phosphatase"/>
</dbReference>